<dbReference type="ExpressionAtlas" id="A0A1D6PUD2">
    <property type="expression patterns" value="baseline and differential"/>
</dbReference>
<gene>
    <name evidence="2" type="ORF">ZEAMMB73_Zm00001d049385</name>
</gene>
<evidence type="ECO:0000256" key="1">
    <source>
        <dbReference type="SAM" id="MobiDB-lite"/>
    </source>
</evidence>
<feature type="region of interest" description="Disordered" evidence="1">
    <location>
        <begin position="142"/>
        <end position="163"/>
    </location>
</feature>
<dbReference type="EMBL" id="CM000780">
    <property type="protein sequence ID" value="AQK50233.1"/>
    <property type="molecule type" value="Genomic_DNA"/>
</dbReference>
<dbReference type="AlphaFoldDB" id="A0A1D6PUD2"/>
<reference evidence="2" key="1">
    <citation type="submission" date="2015-12" db="EMBL/GenBank/DDBJ databases">
        <title>Update maize B73 reference genome by single molecule sequencing technologies.</title>
        <authorList>
            <consortium name="Maize Genome Sequencing Project"/>
            <person name="Ware D."/>
        </authorList>
    </citation>
    <scope>NUCLEOTIDE SEQUENCE</scope>
    <source>
        <tissue evidence="2">Seedling</tissue>
    </source>
</reference>
<name>A0A1D6PUD2_MAIZE</name>
<sequence>MNPSSNAPHPHALSPKLQAPGDTIVYLSPAYLLSSRLDIQAAIAKDTELRALHGSLLQSGSATAYNVGAYASASRSPRRHLPTVDRVVDVSARQAGPPGHDDQGVPRVCPRYNIYDNGDEMMEANVQTKLVLCEFVMSNPSDTTQPLSNTLPSSFKTSARGAT</sequence>
<accession>A0A1D6PUD2</accession>
<evidence type="ECO:0000313" key="2">
    <source>
        <dbReference type="EMBL" id="AQK50233.1"/>
    </source>
</evidence>
<proteinExistence type="predicted"/>
<protein>
    <submittedName>
        <fullName evidence="2">Uncharacterized protein</fullName>
    </submittedName>
</protein>
<feature type="compositionally biased region" description="Polar residues" evidence="1">
    <location>
        <begin position="142"/>
        <end position="157"/>
    </location>
</feature>
<organism evidence="2">
    <name type="scientific">Zea mays</name>
    <name type="common">Maize</name>
    <dbReference type="NCBI Taxonomy" id="4577"/>
    <lineage>
        <taxon>Eukaryota</taxon>
        <taxon>Viridiplantae</taxon>
        <taxon>Streptophyta</taxon>
        <taxon>Embryophyta</taxon>
        <taxon>Tracheophyta</taxon>
        <taxon>Spermatophyta</taxon>
        <taxon>Magnoliopsida</taxon>
        <taxon>Liliopsida</taxon>
        <taxon>Poales</taxon>
        <taxon>Poaceae</taxon>
        <taxon>PACMAD clade</taxon>
        <taxon>Panicoideae</taxon>
        <taxon>Andropogonodae</taxon>
        <taxon>Andropogoneae</taxon>
        <taxon>Tripsacinae</taxon>
        <taxon>Zea</taxon>
    </lineage>
</organism>
<dbReference type="InParanoid" id="A0A1D6PUD2"/>